<reference evidence="4 5" key="1">
    <citation type="journal article" date="2015" name="Proc. Natl. Acad. Sci. U.S.A.">
        <title>The resurrection genome of Boea hygrometrica: A blueprint for survival of dehydration.</title>
        <authorList>
            <person name="Xiao L."/>
            <person name="Yang G."/>
            <person name="Zhang L."/>
            <person name="Yang X."/>
            <person name="Zhao S."/>
            <person name="Ji Z."/>
            <person name="Zhou Q."/>
            <person name="Hu M."/>
            <person name="Wang Y."/>
            <person name="Chen M."/>
            <person name="Xu Y."/>
            <person name="Jin H."/>
            <person name="Xiao X."/>
            <person name="Hu G."/>
            <person name="Bao F."/>
            <person name="Hu Y."/>
            <person name="Wan P."/>
            <person name="Li L."/>
            <person name="Deng X."/>
            <person name="Kuang T."/>
            <person name="Xiang C."/>
            <person name="Zhu J.K."/>
            <person name="Oliver M.J."/>
            <person name="He Y."/>
        </authorList>
    </citation>
    <scope>NUCLEOTIDE SEQUENCE [LARGE SCALE GENOMIC DNA]</scope>
    <source>
        <strain evidence="5">cv. XS01</strain>
    </source>
</reference>
<dbReference type="Pfam" id="PF07727">
    <property type="entry name" value="RVT_2"/>
    <property type="match status" value="1"/>
</dbReference>
<dbReference type="PROSITE" id="PS50994">
    <property type="entry name" value="INTEGRASE"/>
    <property type="match status" value="1"/>
</dbReference>
<dbReference type="GO" id="GO:0003676">
    <property type="term" value="F:nucleic acid binding"/>
    <property type="evidence" value="ECO:0007669"/>
    <property type="project" value="InterPro"/>
</dbReference>
<keyword evidence="5" id="KW-1185">Reference proteome</keyword>
<evidence type="ECO:0000313" key="4">
    <source>
        <dbReference type="EMBL" id="KZV48870.1"/>
    </source>
</evidence>
<dbReference type="InterPro" id="IPR036397">
    <property type="entry name" value="RNaseH_sf"/>
</dbReference>
<dbReference type="Gene3D" id="3.30.420.10">
    <property type="entry name" value="Ribonuclease H-like superfamily/Ribonuclease H"/>
    <property type="match status" value="1"/>
</dbReference>
<protein>
    <submittedName>
        <fullName evidence="4">Beta-galactosidase</fullName>
    </submittedName>
</protein>
<dbReference type="InterPro" id="IPR013103">
    <property type="entry name" value="RVT_2"/>
</dbReference>
<feature type="domain" description="Integrase catalytic" evidence="3">
    <location>
        <begin position="559"/>
        <end position="725"/>
    </location>
</feature>
<keyword evidence="1" id="KW-0645">Protease</keyword>
<dbReference type="SUPFAM" id="SSF53098">
    <property type="entry name" value="Ribonuclease H-like"/>
    <property type="match status" value="1"/>
</dbReference>
<dbReference type="GO" id="GO:0015074">
    <property type="term" value="P:DNA integration"/>
    <property type="evidence" value="ECO:0007669"/>
    <property type="project" value="InterPro"/>
</dbReference>
<dbReference type="InterPro" id="IPR043502">
    <property type="entry name" value="DNA/RNA_pol_sf"/>
</dbReference>
<dbReference type="GO" id="GO:0004190">
    <property type="term" value="F:aspartic-type endopeptidase activity"/>
    <property type="evidence" value="ECO:0007669"/>
    <property type="project" value="UniProtKB-KW"/>
</dbReference>
<dbReference type="Pfam" id="PF00665">
    <property type="entry name" value="rve"/>
    <property type="match status" value="1"/>
</dbReference>
<dbReference type="PANTHER" id="PTHR11439">
    <property type="entry name" value="GAG-POL-RELATED RETROTRANSPOSON"/>
    <property type="match status" value="1"/>
</dbReference>
<dbReference type="InterPro" id="IPR001584">
    <property type="entry name" value="Integrase_cat-core"/>
</dbReference>
<organism evidence="4 5">
    <name type="scientific">Dorcoceras hygrometricum</name>
    <dbReference type="NCBI Taxonomy" id="472368"/>
    <lineage>
        <taxon>Eukaryota</taxon>
        <taxon>Viridiplantae</taxon>
        <taxon>Streptophyta</taxon>
        <taxon>Embryophyta</taxon>
        <taxon>Tracheophyta</taxon>
        <taxon>Spermatophyta</taxon>
        <taxon>Magnoliopsida</taxon>
        <taxon>eudicotyledons</taxon>
        <taxon>Gunneridae</taxon>
        <taxon>Pentapetalae</taxon>
        <taxon>asterids</taxon>
        <taxon>lamiids</taxon>
        <taxon>Lamiales</taxon>
        <taxon>Gesneriaceae</taxon>
        <taxon>Didymocarpoideae</taxon>
        <taxon>Trichosporeae</taxon>
        <taxon>Loxocarpinae</taxon>
        <taxon>Dorcoceras</taxon>
    </lineage>
</organism>
<dbReference type="InterPro" id="IPR054722">
    <property type="entry name" value="PolX-like_BBD"/>
</dbReference>
<dbReference type="CDD" id="cd09272">
    <property type="entry name" value="RNase_HI_RT_Ty1"/>
    <property type="match status" value="1"/>
</dbReference>
<dbReference type="Pfam" id="PF22936">
    <property type="entry name" value="Pol_BBD"/>
    <property type="match status" value="1"/>
</dbReference>
<name>A0A2Z7CP84_9LAMI</name>
<evidence type="ECO:0000256" key="1">
    <source>
        <dbReference type="ARBA" id="ARBA00022750"/>
    </source>
</evidence>
<keyword evidence="1" id="KW-0378">Hydrolase</keyword>
<keyword evidence="1" id="KW-0064">Aspartyl protease</keyword>
<evidence type="ECO:0000256" key="2">
    <source>
        <dbReference type="SAM" id="MobiDB-lite"/>
    </source>
</evidence>
<dbReference type="Proteomes" id="UP000250235">
    <property type="component" value="Unassembled WGS sequence"/>
</dbReference>
<dbReference type="Pfam" id="PF25597">
    <property type="entry name" value="SH3_retrovirus"/>
    <property type="match status" value="1"/>
</dbReference>
<dbReference type="InterPro" id="IPR057670">
    <property type="entry name" value="SH3_retrovirus"/>
</dbReference>
<dbReference type="InterPro" id="IPR012337">
    <property type="entry name" value="RNaseH-like_sf"/>
</dbReference>
<proteinExistence type="predicted"/>
<gene>
    <name evidence="4" type="ORF">F511_16677</name>
</gene>
<dbReference type="PANTHER" id="PTHR11439:SF440">
    <property type="entry name" value="INTEGRASE CATALYTIC DOMAIN-CONTAINING PROTEIN"/>
    <property type="match status" value="1"/>
</dbReference>
<dbReference type="EMBL" id="KQ993804">
    <property type="protein sequence ID" value="KZV48870.1"/>
    <property type="molecule type" value="Genomic_DNA"/>
</dbReference>
<dbReference type="SUPFAM" id="SSF56672">
    <property type="entry name" value="DNA/RNA polymerases"/>
    <property type="match status" value="1"/>
</dbReference>
<dbReference type="Pfam" id="PF13976">
    <property type="entry name" value="gag_pre-integrs"/>
    <property type="match status" value="1"/>
</dbReference>
<dbReference type="InterPro" id="IPR025724">
    <property type="entry name" value="GAG-pre-integrase_dom"/>
</dbReference>
<dbReference type="OrthoDB" id="128382at2759"/>
<evidence type="ECO:0000259" key="3">
    <source>
        <dbReference type="PROSITE" id="PS50994"/>
    </source>
</evidence>
<feature type="region of interest" description="Disordered" evidence="2">
    <location>
        <begin position="235"/>
        <end position="266"/>
    </location>
</feature>
<evidence type="ECO:0000313" key="5">
    <source>
        <dbReference type="Proteomes" id="UP000250235"/>
    </source>
</evidence>
<accession>A0A2Z7CP84</accession>
<sequence length="1461" mass="166281">MSELKDNTSRVPDQKFPEVYTVSPNGLEHSSVHITIHKLNGKKFLEWSQSIKLIIEGRGRLGYLTGDTREPEKGDPKWSSWKSENSMVMAWLINSMEPPIGRTYLFLPTAKDIWEAVRETYSDLENSSQIYDLKTRLWNSKQGEKSVIEYYNEMRALWQELDLCYEDDWECKNDSVKYHKRIEIDRVFVFLAGLNRELDEVRGRILGRIPLPSLGEVFAEIRRGEGRRRVMLKEKPPTVPETSALISRNPGKFLNTQPRSGMKGEGVKCEHCSKPNHTKETCWDLHGKPPNWKPRFPRPKGREPRANQSGIEEEAGVFLGTPAFSKEQLGQLFKLFQSTQFTTSAPATSSSSLAQQGHNPHPSAFNSISPALHWIVDSGATDHMTGSSSLFLSYSPCAGNKKIRIADGSLSPMAGKGSIAVSKTLTLHNVLHVPNLSCNLLSVSQLIRDVHCRVNFFLDHCQFQDSDSGTMIGSAREKGGLYYFEPTHSHGQAQHSSLELNPSTDNIMLLHRRLGHPSLSYLKQMFPSLIKSTNLVELNCEACQFAKHHRTSFPSKSYKASTPFSLVHSDVWGPFNIHTISGKKWFVTFIDDHTRMSWVYLLGDKSEVAPTFKNFFYMVQTQFQTNIKVLRSDNGKEYVNQLLGEFFKTHGVIHQSSCVQTPQQNGVAERKNRHLLEVARSLMFTTSVPKYLWGEAILTATYLINRMPSRILNFKSPSLLFHECFPTSHLISDLQPRVFGCTVFIHKRDRDKLEPRAIKCVFVGYSPSQKGYKCFDPQTRRFFVTMDATFFESEAYFSRGRTPLEDSFLQSVPQQPNRSEVLVDFNTSLEPTSDEPTPVEQENIPENSTGKMFDHVYVRRNTQRRTDPLTLYDQDSEPRNEPVAPATLSPGIESDIFLHNTESHTSADIPIALRKGTRSCTQHPLSNHISYHNITKSYSGFISQLHSVEIPKSIQEALAVPHWKEAVLEEMKALVKNKTWEVMPLPKNRKTVGCRWVFNVKLNSDGSLERYKTILVARGYTQTYGIDYQETFAPVEKLNTIRILLSIAANLEWPLHQLDVKNAFLNGELEEEVFMDAPPGFENHFGGNVCRLHKSLYGLKQSPRAWFEKFSKSVKNQGYTQGQSDHTMFIKPSGTGKVAVLIVYVDDIIISGNDEEEIHRLKKCLSSEFEVKDLGPLRYFLGMEVARSKKGIYVSQRKYILDLLKDTGMTGCRPSDTPIDPNLKLGDITQGTPVDVGRYQRLVRKFIYLSHTRPDIAFAVSMVSQFMHSPYEEHLDAVYKILRYLKNTPGKGLLFKRCSVRNIEGFTDADWAGSVTDRRSTSGYCIFLWGNLVTWRSKKQNVVARSSAEAELRAVANGVCELLWVRRVLKELQLEFEAPMKLFCDNKSAINIANNPVQHDRTKHIEIDRHFIKEKLEDGSICMPYVPSEQQIADGFTKGNFRPKFEDFTSKLGMVDIFAPT</sequence>